<dbReference type="PANTHER" id="PTHR21017:SF17">
    <property type="entry name" value="PROTEIN NIPSNAP"/>
    <property type="match status" value="1"/>
</dbReference>
<dbReference type="InterPro" id="IPR012577">
    <property type="entry name" value="NIPSNAP"/>
</dbReference>
<name>A0A2Z2NQT3_9GAMM</name>
<sequence length="108" mass="12649">MFIDERIYTLKNGNVKPFLALYEAEGKDVQIRILGNMIGYFYTDIGPLNQVVHMWGYDSMDDRYRRRAELQDSPEWQAYAKQMRPLVRHIENKILIPADFSPIGGTHT</sequence>
<evidence type="ECO:0000313" key="3">
    <source>
        <dbReference type="EMBL" id="ASJ72855.1"/>
    </source>
</evidence>
<feature type="domain" description="NIPSNAP" evidence="2">
    <location>
        <begin position="4"/>
        <end position="102"/>
    </location>
</feature>
<accession>A0A2Z2NQT3</accession>
<dbReference type="Gene3D" id="3.30.70.100">
    <property type="match status" value="1"/>
</dbReference>
<keyword evidence="4" id="KW-1185">Reference proteome</keyword>
<dbReference type="Pfam" id="PF07978">
    <property type="entry name" value="NIPSNAP"/>
    <property type="match status" value="1"/>
</dbReference>
<evidence type="ECO:0000313" key="4">
    <source>
        <dbReference type="Proteomes" id="UP000250079"/>
    </source>
</evidence>
<dbReference type="SUPFAM" id="SSF54909">
    <property type="entry name" value="Dimeric alpha+beta barrel"/>
    <property type="match status" value="1"/>
</dbReference>
<protein>
    <recommendedName>
        <fullName evidence="2">NIPSNAP domain-containing protein</fullName>
    </recommendedName>
</protein>
<dbReference type="RefSeq" id="WP_088918131.1">
    <property type="nucleotide sequence ID" value="NZ_CP018632.1"/>
</dbReference>
<proteinExistence type="inferred from homology"/>
<comment type="similarity">
    <text evidence="1">Belongs to the NipSnap family.</text>
</comment>
<evidence type="ECO:0000259" key="2">
    <source>
        <dbReference type="Pfam" id="PF07978"/>
    </source>
</evidence>
<dbReference type="OrthoDB" id="6182832at2"/>
<dbReference type="InterPro" id="IPR051557">
    <property type="entry name" value="NipSnap_domain"/>
</dbReference>
<dbReference type="InterPro" id="IPR011008">
    <property type="entry name" value="Dimeric_a/b-barrel"/>
</dbReference>
<dbReference type="Proteomes" id="UP000250079">
    <property type="component" value="Chromosome"/>
</dbReference>
<dbReference type="EMBL" id="CP018632">
    <property type="protein sequence ID" value="ASJ72855.1"/>
    <property type="molecule type" value="Genomic_DNA"/>
</dbReference>
<dbReference type="AlphaFoldDB" id="A0A2Z2NQT3"/>
<organism evidence="3 4">
    <name type="scientific">Granulosicoccus antarcticus IMCC3135</name>
    <dbReference type="NCBI Taxonomy" id="1192854"/>
    <lineage>
        <taxon>Bacteria</taxon>
        <taxon>Pseudomonadati</taxon>
        <taxon>Pseudomonadota</taxon>
        <taxon>Gammaproteobacteria</taxon>
        <taxon>Chromatiales</taxon>
        <taxon>Granulosicoccaceae</taxon>
        <taxon>Granulosicoccus</taxon>
    </lineage>
</organism>
<dbReference type="PANTHER" id="PTHR21017">
    <property type="entry name" value="NIPSNAP-RELATED"/>
    <property type="match status" value="1"/>
</dbReference>
<evidence type="ECO:0000256" key="1">
    <source>
        <dbReference type="ARBA" id="ARBA00005291"/>
    </source>
</evidence>
<reference evidence="3 4" key="1">
    <citation type="submission" date="2016-12" db="EMBL/GenBank/DDBJ databases">
        <authorList>
            <person name="Song W.-J."/>
            <person name="Kurnit D.M."/>
        </authorList>
    </citation>
    <scope>NUCLEOTIDE SEQUENCE [LARGE SCALE GENOMIC DNA]</scope>
    <source>
        <strain evidence="3 4">IMCC3135</strain>
    </source>
</reference>
<dbReference type="KEGG" id="gai:IMCC3135_13850"/>
<gene>
    <name evidence="3" type="ORF">IMCC3135_13850</name>
</gene>